<evidence type="ECO:0000256" key="1">
    <source>
        <dbReference type="ARBA" id="ARBA00004629"/>
    </source>
</evidence>
<dbReference type="PROSITE" id="PS00108">
    <property type="entry name" value="PROTEIN_KINASE_ST"/>
    <property type="match status" value="1"/>
</dbReference>
<evidence type="ECO:0000256" key="21">
    <source>
        <dbReference type="SAM" id="MobiDB-lite"/>
    </source>
</evidence>
<feature type="region of interest" description="Disordered" evidence="21">
    <location>
        <begin position="89"/>
        <end position="117"/>
    </location>
</feature>
<evidence type="ECO:0000256" key="15">
    <source>
        <dbReference type="PIRSR" id="PIRSR630616-1"/>
    </source>
</evidence>
<comment type="caution">
    <text evidence="23">The sequence shown here is derived from an EMBL/GenBank/DDBJ whole genome shotgun (WGS) entry which is preliminary data.</text>
</comment>
<evidence type="ECO:0000256" key="18">
    <source>
        <dbReference type="PROSITE-ProRule" id="PRU10141"/>
    </source>
</evidence>
<dbReference type="SMART" id="SM00220">
    <property type="entry name" value="S_TKc"/>
    <property type="match status" value="1"/>
</dbReference>
<keyword evidence="10" id="KW-0995">Kinetochore</keyword>
<dbReference type="GO" id="GO:0072479">
    <property type="term" value="P:response to mitotic cell cycle spindle assembly checkpoint signaling"/>
    <property type="evidence" value="ECO:0007669"/>
    <property type="project" value="UniProtKB-ARBA"/>
</dbReference>
<dbReference type="SUPFAM" id="SSF56112">
    <property type="entry name" value="Protein kinase-like (PK-like)"/>
    <property type="match status" value="1"/>
</dbReference>
<dbReference type="GO" id="GO:0051233">
    <property type="term" value="C:spindle midzone"/>
    <property type="evidence" value="ECO:0007669"/>
    <property type="project" value="UniProtKB-ARBA"/>
</dbReference>
<name>A0AAN8A7U5_9SACH</name>
<dbReference type="GO" id="GO:0004674">
    <property type="term" value="F:protein serine/threonine kinase activity"/>
    <property type="evidence" value="ECO:0007669"/>
    <property type="project" value="UniProtKB-KW"/>
</dbReference>
<dbReference type="InterPro" id="IPR030616">
    <property type="entry name" value="Aur-like"/>
</dbReference>
<comment type="similarity">
    <text evidence="20">Belongs to the protein kinase superfamily. Ser/Thr protein kinase family. Aurora subfamily.</text>
</comment>
<comment type="subcellular location">
    <subcellularLocation>
        <location evidence="1">Chromosome</location>
        <location evidence="1">Centromere</location>
        <location evidence="1">Kinetochore</location>
    </subcellularLocation>
</comment>
<feature type="domain" description="Protein kinase" evidence="22">
    <location>
        <begin position="144"/>
        <end position="395"/>
    </location>
</feature>
<keyword evidence="11 16" id="KW-0067">ATP-binding</keyword>
<evidence type="ECO:0000256" key="14">
    <source>
        <dbReference type="ARBA" id="ARBA00048679"/>
    </source>
</evidence>
<sequence>MSFTNRTVSSYRLNKKETLDQHKTVLSIISTSNSKISPSKRRTLKNTLRSRRYSKLSASPKKNGITSSSSSSNSLSPIRKEVAYNSYKVSSKDNSPIKSNQYDNSNEDSNTKKSNTTVIASTSTNTNYIKSPILKIKPLSKQDFEIGLKLGKGKFGNVYCVRHIQSGFICALKAMKKIDIIHYRLERQFIREVEIQASLNHPNIAKLYGYFYDEKRVYMLIEYMPYGELYKLLEKHGPFNDIMVSSFIYQIADALEYLHQRRIIHRDIKPENILIGPNNQVKLTDFGWSIINPYGTRRKTLCGTIDYLSPELITSKEYDQTVDIWALGVLMYELLVGSPPFEENTKEMTYKRIMKVDINFPATMSLDAQNLIKRILSTEPRNRLSLRDIKRHPWILRNKEFW</sequence>
<dbReference type="GO" id="GO:0005524">
    <property type="term" value="F:ATP binding"/>
    <property type="evidence" value="ECO:0007669"/>
    <property type="project" value="UniProtKB-UniRule"/>
</dbReference>
<feature type="region of interest" description="Disordered" evidence="21">
    <location>
        <begin position="32"/>
        <end position="76"/>
    </location>
</feature>
<keyword evidence="6 20" id="KW-0808">Transferase</keyword>
<comment type="catalytic activity">
    <reaction evidence="14 20">
        <text>L-seryl-[protein] + ATP = O-phospho-L-seryl-[protein] + ADP + H(+)</text>
        <dbReference type="Rhea" id="RHEA:17989"/>
        <dbReference type="Rhea" id="RHEA-COMP:9863"/>
        <dbReference type="Rhea" id="RHEA-COMP:11604"/>
        <dbReference type="ChEBI" id="CHEBI:15378"/>
        <dbReference type="ChEBI" id="CHEBI:29999"/>
        <dbReference type="ChEBI" id="CHEBI:30616"/>
        <dbReference type="ChEBI" id="CHEBI:83421"/>
        <dbReference type="ChEBI" id="CHEBI:456216"/>
        <dbReference type="EC" id="2.7.11.1"/>
    </reaction>
</comment>
<comment type="catalytic activity">
    <reaction evidence="13 20">
        <text>L-threonyl-[protein] + ATP = O-phospho-L-threonyl-[protein] + ADP + H(+)</text>
        <dbReference type="Rhea" id="RHEA:46608"/>
        <dbReference type="Rhea" id="RHEA-COMP:11060"/>
        <dbReference type="Rhea" id="RHEA-COMP:11605"/>
        <dbReference type="ChEBI" id="CHEBI:15378"/>
        <dbReference type="ChEBI" id="CHEBI:30013"/>
        <dbReference type="ChEBI" id="CHEBI:30616"/>
        <dbReference type="ChEBI" id="CHEBI:61977"/>
        <dbReference type="ChEBI" id="CHEBI:456216"/>
        <dbReference type="EC" id="2.7.11.1"/>
    </reaction>
</comment>
<protein>
    <recommendedName>
        <fullName evidence="3 20">Aurora kinase</fullName>
        <ecNumber evidence="2 20">2.7.11.1</ecNumber>
    </recommendedName>
</protein>
<feature type="binding site" evidence="16">
    <location>
        <position position="285"/>
    </location>
    <ligand>
        <name>ATP</name>
        <dbReference type="ChEBI" id="CHEBI:30616"/>
    </ligand>
</feature>
<keyword evidence="9" id="KW-0159">Chromosome partition</keyword>
<feature type="binding site" evidence="16">
    <location>
        <begin position="271"/>
        <end position="272"/>
    </location>
    <ligand>
        <name>ATP</name>
        <dbReference type="ChEBI" id="CHEBI:30616"/>
    </ligand>
</feature>
<feature type="binding site" evidence="16">
    <location>
        <position position="154"/>
    </location>
    <ligand>
        <name>ATP</name>
        <dbReference type="ChEBI" id="CHEBI:30616"/>
    </ligand>
</feature>
<keyword evidence="24" id="KW-1185">Reference proteome</keyword>
<evidence type="ECO:0000256" key="7">
    <source>
        <dbReference type="ARBA" id="ARBA00022741"/>
    </source>
</evidence>
<evidence type="ECO:0000313" key="24">
    <source>
        <dbReference type="Proteomes" id="UP001306508"/>
    </source>
</evidence>
<evidence type="ECO:0000256" key="10">
    <source>
        <dbReference type="ARBA" id="ARBA00022838"/>
    </source>
</evidence>
<dbReference type="InterPro" id="IPR000719">
    <property type="entry name" value="Prot_kinase_dom"/>
</dbReference>
<dbReference type="FunFam" id="1.10.510.10:FF:000235">
    <property type="entry name" value="Serine/threonine-protein kinase ark1"/>
    <property type="match status" value="1"/>
</dbReference>
<evidence type="ECO:0000256" key="4">
    <source>
        <dbReference type="ARBA" id="ARBA00022454"/>
    </source>
</evidence>
<gene>
    <name evidence="23" type="ORF">RI543_001004</name>
</gene>
<evidence type="ECO:0000256" key="2">
    <source>
        <dbReference type="ARBA" id="ARBA00012513"/>
    </source>
</evidence>
<evidence type="ECO:0000256" key="13">
    <source>
        <dbReference type="ARBA" id="ARBA00047899"/>
    </source>
</evidence>
<dbReference type="Pfam" id="PF00069">
    <property type="entry name" value="Pkinase"/>
    <property type="match status" value="1"/>
</dbReference>
<keyword evidence="7 16" id="KW-0547">Nucleotide-binding</keyword>
<dbReference type="GO" id="GO:0000776">
    <property type="term" value="C:kinetochore"/>
    <property type="evidence" value="ECO:0007669"/>
    <property type="project" value="UniProtKB-KW"/>
</dbReference>
<dbReference type="GO" id="GO:0045143">
    <property type="term" value="P:homologous chromosome segregation"/>
    <property type="evidence" value="ECO:0007669"/>
    <property type="project" value="UniProtKB-ARBA"/>
</dbReference>
<dbReference type="InterPro" id="IPR017441">
    <property type="entry name" value="Protein_kinase_ATP_BS"/>
</dbReference>
<dbReference type="GO" id="GO:0000819">
    <property type="term" value="P:sister chromatid segregation"/>
    <property type="evidence" value="ECO:0007669"/>
    <property type="project" value="UniProtKB-ARBA"/>
</dbReference>
<keyword evidence="8 20" id="KW-0418">Kinase</keyword>
<feature type="compositionally biased region" description="Low complexity" evidence="21">
    <location>
        <begin position="67"/>
        <end position="76"/>
    </location>
</feature>
<keyword evidence="5 19" id="KW-0723">Serine/threonine-protein kinase</keyword>
<proteinExistence type="inferred from homology"/>
<dbReference type="PROSITE" id="PS00107">
    <property type="entry name" value="PROTEIN_KINASE_ATP"/>
    <property type="match status" value="1"/>
</dbReference>
<dbReference type="GO" id="GO:1902115">
    <property type="term" value="P:regulation of organelle assembly"/>
    <property type="evidence" value="ECO:0007669"/>
    <property type="project" value="UniProtKB-ARBA"/>
</dbReference>
<feature type="active site" description="Proton acceptor" evidence="15">
    <location>
        <position position="267"/>
    </location>
</feature>
<dbReference type="CDD" id="cd14007">
    <property type="entry name" value="STKc_Aurora"/>
    <property type="match status" value="1"/>
</dbReference>
<dbReference type="GO" id="GO:0008608">
    <property type="term" value="P:attachment of spindle microtubules to kinetochore"/>
    <property type="evidence" value="ECO:0007669"/>
    <property type="project" value="UniProtKB-ARBA"/>
</dbReference>
<evidence type="ECO:0000256" key="3">
    <source>
        <dbReference type="ARBA" id="ARBA00021157"/>
    </source>
</evidence>
<keyword evidence="4" id="KW-0158">Chromosome</keyword>
<feature type="binding site" evidence="16 18">
    <location>
        <position position="173"/>
    </location>
    <ligand>
        <name>ATP</name>
        <dbReference type="ChEBI" id="CHEBI:30616"/>
    </ligand>
</feature>
<dbReference type="GO" id="GO:0032465">
    <property type="term" value="P:regulation of cytokinesis"/>
    <property type="evidence" value="ECO:0007669"/>
    <property type="project" value="UniProtKB-ARBA"/>
</dbReference>
<evidence type="ECO:0000256" key="11">
    <source>
        <dbReference type="ARBA" id="ARBA00022840"/>
    </source>
</evidence>
<dbReference type="EC" id="2.7.11.1" evidence="2 20"/>
<organism evidence="23 24">
    <name type="scientific">Arxiozyma heterogenica</name>
    <dbReference type="NCBI Taxonomy" id="278026"/>
    <lineage>
        <taxon>Eukaryota</taxon>
        <taxon>Fungi</taxon>
        <taxon>Dikarya</taxon>
        <taxon>Ascomycota</taxon>
        <taxon>Saccharomycotina</taxon>
        <taxon>Saccharomycetes</taxon>
        <taxon>Saccharomycetales</taxon>
        <taxon>Saccharomycetaceae</taxon>
        <taxon>Arxiozyma</taxon>
    </lineage>
</organism>
<evidence type="ECO:0000256" key="17">
    <source>
        <dbReference type="PIRSR" id="PIRSR630616-3"/>
    </source>
</evidence>
<evidence type="ECO:0000256" key="19">
    <source>
        <dbReference type="RuleBase" id="RU000304"/>
    </source>
</evidence>
<feature type="compositionally biased region" description="Basic residues" evidence="21">
    <location>
        <begin position="38"/>
        <end position="54"/>
    </location>
</feature>
<dbReference type="Proteomes" id="UP001306508">
    <property type="component" value="Unassembled WGS sequence"/>
</dbReference>
<dbReference type="InterPro" id="IPR011009">
    <property type="entry name" value="Kinase-like_dom_sf"/>
</dbReference>
<dbReference type="PROSITE" id="PS50011">
    <property type="entry name" value="PROTEIN_KINASE_DOM"/>
    <property type="match status" value="1"/>
</dbReference>
<evidence type="ECO:0000256" key="16">
    <source>
        <dbReference type="PIRSR" id="PIRSR630616-2"/>
    </source>
</evidence>
<evidence type="ECO:0000256" key="12">
    <source>
        <dbReference type="ARBA" id="ARBA00023328"/>
    </source>
</evidence>
<dbReference type="PANTHER" id="PTHR24350">
    <property type="entry name" value="SERINE/THREONINE-PROTEIN KINASE IAL-RELATED"/>
    <property type="match status" value="1"/>
</dbReference>
<dbReference type="GO" id="GO:0032133">
    <property type="term" value="C:chromosome passenger complex"/>
    <property type="evidence" value="ECO:0007669"/>
    <property type="project" value="UniProtKB-ARBA"/>
</dbReference>
<dbReference type="GO" id="GO:0090266">
    <property type="term" value="P:regulation of mitotic cell cycle spindle assembly checkpoint"/>
    <property type="evidence" value="ECO:0007669"/>
    <property type="project" value="UniProtKB-ARBA"/>
</dbReference>
<feature type="cross-link" description="Glycyl lysine isopeptide (Lys-Gly) (interchain with G-Cter in SUMO2)" evidence="17">
    <location>
        <position position="269"/>
    </location>
</feature>
<accession>A0AAN8A7U5</accession>
<evidence type="ECO:0000256" key="8">
    <source>
        <dbReference type="ARBA" id="ARBA00022777"/>
    </source>
</evidence>
<dbReference type="FunFam" id="3.30.200.20:FF:000042">
    <property type="entry name" value="Aurora kinase A"/>
    <property type="match status" value="1"/>
</dbReference>
<dbReference type="InterPro" id="IPR008271">
    <property type="entry name" value="Ser/Thr_kinase_AS"/>
</dbReference>
<dbReference type="Gene3D" id="1.10.510.10">
    <property type="entry name" value="Transferase(Phosphotransferase) domain 1"/>
    <property type="match status" value="1"/>
</dbReference>
<dbReference type="GO" id="GO:0044779">
    <property type="term" value="P:meiotic spindle checkpoint signaling"/>
    <property type="evidence" value="ECO:0007669"/>
    <property type="project" value="UniProtKB-ARBA"/>
</dbReference>
<reference evidence="24" key="1">
    <citation type="submission" date="2023-07" db="EMBL/GenBank/DDBJ databases">
        <title>A draft genome of Kazachstania heterogenica Y-27499.</title>
        <authorList>
            <person name="Donic C."/>
            <person name="Kralova J.S."/>
            <person name="Fidel L."/>
            <person name="Ben-Dor S."/>
            <person name="Jung S."/>
        </authorList>
    </citation>
    <scope>NUCLEOTIDE SEQUENCE [LARGE SCALE GENOMIC DNA]</scope>
    <source>
        <strain evidence="24">Y27499</strain>
    </source>
</reference>
<evidence type="ECO:0000256" key="20">
    <source>
        <dbReference type="RuleBase" id="RU367134"/>
    </source>
</evidence>
<evidence type="ECO:0000256" key="5">
    <source>
        <dbReference type="ARBA" id="ARBA00022527"/>
    </source>
</evidence>
<keyword evidence="12" id="KW-0137">Centromere</keyword>
<dbReference type="AlphaFoldDB" id="A0AAN8A7U5"/>
<evidence type="ECO:0000313" key="23">
    <source>
        <dbReference type="EMBL" id="KAK5781457.1"/>
    </source>
</evidence>
<dbReference type="EMBL" id="JAWIZZ010000035">
    <property type="protein sequence ID" value="KAK5781457.1"/>
    <property type="molecule type" value="Genomic_DNA"/>
</dbReference>
<evidence type="ECO:0000259" key="22">
    <source>
        <dbReference type="PROSITE" id="PS50011"/>
    </source>
</evidence>
<evidence type="ECO:0000256" key="6">
    <source>
        <dbReference type="ARBA" id="ARBA00022679"/>
    </source>
</evidence>
<evidence type="ECO:0000256" key="9">
    <source>
        <dbReference type="ARBA" id="ARBA00022829"/>
    </source>
</evidence>